<dbReference type="EMBL" id="FZTC01000015">
    <property type="protein sequence ID" value="SNU34567.1"/>
    <property type="molecule type" value="Genomic_DNA"/>
</dbReference>
<gene>
    <name evidence="1" type="ORF">KOSB73_220686</name>
</gene>
<organism evidence="1 2">
    <name type="scientific">Klebsiella grimontii</name>
    <dbReference type="NCBI Taxonomy" id="2058152"/>
    <lineage>
        <taxon>Bacteria</taxon>
        <taxon>Pseudomonadati</taxon>
        <taxon>Pseudomonadota</taxon>
        <taxon>Gammaproteobacteria</taxon>
        <taxon>Enterobacterales</taxon>
        <taxon>Enterobacteriaceae</taxon>
        <taxon>Klebsiella/Raoultella group</taxon>
        <taxon>Klebsiella</taxon>
    </lineage>
</organism>
<name>A0A285B0X8_9ENTR</name>
<accession>A0A285B0X8</accession>
<proteinExistence type="predicted"/>
<reference evidence="2" key="1">
    <citation type="submission" date="2017-08" db="EMBL/GenBank/DDBJ databases">
        <authorList>
            <person name="Brisse S."/>
        </authorList>
    </citation>
    <scope>NUCLEOTIDE SEQUENCE [LARGE SCALE GENOMIC DNA]</scope>
    <source>
        <strain evidence="2">06D021</strain>
    </source>
</reference>
<dbReference type="Proteomes" id="UP000220639">
    <property type="component" value="Unassembled WGS sequence"/>
</dbReference>
<evidence type="ECO:0000313" key="2">
    <source>
        <dbReference type="Proteomes" id="UP000220639"/>
    </source>
</evidence>
<evidence type="ECO:0000313" key="1">
    <source>
        <dbReference type="EMBL" id="SNU34567.1"/>
    </source>
</evidence>
<dbReference type="AlphaFoldDB" id="A0A285B0X8"/>
<protein>
    <submittedName>
        <fullName evidence="1">Uncharacterized protein</fullName>
    </submittedName>
</protein>
<sequence length="89" mass="9625">MVSLAPLLLKTAGWWICIRPVADDVTSLLCCTSLCVAKGAGYRARALDGTTSAYDETTANQRFSSPNILKLYTTNNCPDYIGQYSLTVA</sequence>